<dbReference type="InterPro" id="IPR002734">
    <property type="entry name" value="RibDG_C"/>
</dbReference>
<name>A0A318K1L7_9NOCA</name>
<protein>
    <submittedName>
        <fullName evidence="2">Dihydrofolate reductase</fullName>
    </submittedName>
</protein>
<dbReference type="PANTHER" id="PTHR38011">
    <property type="entry name" value="DIHYDROFOLATE REDUCTASE FAMILY PROTEIN (AFU_ORTHOLOGUE AFUA_8G06820)"/>
    <property type="match status" value="1"/>
</dbReference>
<dbReference type="Pfam" id="PF01872">
    <property type="entry name" value="RibD_C"/>
    <property type="match status" value="1"/>
</dbReference>
<dbReference type="GO" id="GO:0008703">
    <property type="term" value="F:5-amino-6-(5-phosphoribosylamino)uracil reductase activity"/>
    <property type="evidence" value="ECO:0007669"/>
    <property type="project" value="InterPro"/>
</dbReference>
<dbReference type="AlphaFoldDB" id="A0A318K1L7"/>
<sequence>MAKLFVRNLAISLDGYVAGPNQNEDNPIGEGGMGLHQWVFATRTGHEWSGTEGGETGIDDDFIKAGDVGIGATIMGRNMFGPIRGEWQDEEWKGWWGDNPPYHHDTFVLTHHPRPSLPMEGGTTFHFVDDSPEEVLRKAFKAADGKDVRLGGGSSVVRQFLRAGLVDEMHLAVVPILLGGGERLYDELGTLPGYEVSSVVRSPAVTHVVFSKA</sequence>
<gene>
    <name evidence="2" type="ORF">DFR70_105343</name>
</gene>
<proteinExistence type="predicted"/>
<dbReference type="InterPro" id="IPR024072">
    <property type="entry name" value="DHFR-like_dom_sf"/>
</dbReference>
<keyword evidence="3" id="KW-1185">Reference proteome</keyword>
<feature type="domain" description="Bacterial bifunctional deaminase-reductase C-terminal" evidence="1">
    <location>
        <begin position="8"/>
        <end position="191"/>
    </location>
</feature>
<dbReference type="InterPro" id="IPR050765">
    <property type="entry name" value="Riboflavin_Biosynth_HTPR"/>
</dbReference>
<comment type="caution">
    <text evidence="2">The sequence shown here is derived from an EMBL/GenBank/DDBJ whole genome shotgun (WGS) entry which is preliminary data.</text>
</comment>
<dbReference type="SUPFAM" id="SSF53597">
    <property type="entry name" value="Dihydrofolate reductase-like"/>
    <property type="match status" value="1"/>
</dbReference>
<dbReference type="GO" id="GO:0009231">
    <property type="term" value="P:riboflavin biosynthetic process"/>
    <property type="evidence" value="ECO:0007669"/>
    <property type="project" value="InterPro"/>
</dbReference>
<organism evidence="2 3">
    <name type="scientific">Nocardia tenerifensis</name>
    <dbReference type="NCBI Taxonomy" id="228006"/>
    <lineage>
        <taxon>Bacteria</taxon>
        <taxon>Bacillati</taxon>
        <taxon>Actinomycetota</taxon>
        <taxon>Actinomycetes</taxon>
        <taxon>Mycobacteriales</taxon>
        <taxon>Nocardiaceae</taxon>
        <taxon>Nocardia</taxon>
    </lineage>
</organism>
<evidence type="ECO:0000313" key="3">
    <source>
        <dbReference type="Proteomes" id="UP000247569"/>
    </source>
</evidence>
<dbReference type="Proteomes" id="UP000247569">
    <property type="component" value="Unassembled WGS sequence"/>
</dbReference>
<evidence type="ECO:0000313" key="2">
    <source>
        <dbReference type="EMBL" id="PXX64158.1"/>
    </source>
</evidence>
<dbReference type="RefSeq" id="WP_040737577.1">
    <property type="nucleotide sequence ID" value="NZ_QJKF01000005.1"/>
</dbReference>
<evidence type="ECO:0000259" key="1">
    <source>
        <dbReference type="Pfam" id="PF01872"/>
    </source>
</evidence>
<accession>A0A318K1L7</accession>
<dbReference type="EMBL" id="QJKF01000005">
    <property type="protein sequence ID" value="PXX64158.1"/>
    <property type="molecule type" value="Genomic_DNA"/>
</dbReference>
<dbReference type="PANTHER" id="PTHR38011:SF12">
    <property type="entry name" value="BIFUNCTIONAL DEAMINASE-REDUCTASE DOMAIN PROTEIN"/>
    <property type="match status" value="1"/>
</dbReference>
<dbReference type="Gene3D" id="3.40.430.10">
    <property type="entry name" value="Dihydrofolate Reductase, subunit A"/>
    <property type="match status" value="1"/>
</dbReference>
<dbReference type="OrthoDB" id="2313602at2"/>
<reference evidence="2 3" key="1">
    <citation type="submission" date="2018-05" db="EMBL/GenBank/DDBJ databases">
        <title>Genomic Encyclopedia of Type Strains, Phase IV (KMG-IV): sequencing the most valuable type-strain genomes for metagenomic binning, comparative biology and taxonomic classification.</title>
        <authorList>
            <person name="Goeker M."/>
        </authorList>
    </citation>
    <scope>NUCLEOTIDE SEQUENCE [LARGE SCALE GENOMIC DNA]</scope>
    <source>
        <strain evidence="2 3">DSM 44704</strain>
    </source>
</reference>